<dbReference type="PANTHER" id="PTHR47526:SF3">
    <property type="entry name" value="PHD-TYPE DOMAIN-CONTAINING PROTEIN"/>
    <property type="match status" value="1"/>
</dbReference>
<reference evidence="3" key="1">
    <citation type="journal article" date="2017" name="bioRxiv">
        <title>Comparative analysis of the genomes of Stylophora pistillata and Acropora digitifera provides evidence for extensive differences between species of corals.</title>
        <authorList>
            <person name="Voolstra C.R."/>
            <person name="Li Y."/>
            <person name="Liew Y.J."/>
            <person name="Baumgarten S."/>
            <person name="Zoccola D."/>
            <person name="Flot J.-F."/>
            <person name="Tambutte S."/>
            <person name="Allemand D."/>
            <person name="Aranda M."/>
        </authorList>
    </citation>
    <scope>NUCLEOTIDE SEQUENCE [LARGE SCALE GENOMIC DNA]</scope>
</reference>
<evidence type="ECO:0000259" key="1">
    <source>
        <dbReference type="Pfam" id="PF09588"/>
    </source>
</evidence>
<dbReference type="InterPro" id="IPR019080">
    <property type="entry name" value="YqaJ_viral_recombinase"/>
</dbReference>
<accession>A0A2B4R5B7</accession>
<organism evidence="2 3">
    <name type="scientific">Stylophora pistillata</name>
    <name type="common">Smooth cauliflower coral</name>
    <dbReference type="NCBI Taxonomy" id="50429"/>
    <lineage>
        <taxon>Eukaryota</taxon>
        <taxon>Metazoa</taxon>
        <taxon>Cnidaria</taxon>
        <taxon>Anthozoa</taxon>
        <taxon>Hexacorallia</taxon>
        <taxon>Scleractinia</taxon>
        <taxon>Astrocoeniina</taxon>
        <taxon>Pocilloporidae</taxon>
        <taxon>Stylophora</taxon>
    </lineage>
</organism>
<keyword evidence="3" id="KW-1185">Reference proteome</keyword>
<proteinExistence type="predicted"/>
<dbReference type="Pfam" id="PF09588">
    <property type="entry name" value="YqaJ"/>
    <property type="match status" value="1"/>
</dbReference>
<dbReference type="PANTHER" id="PTHR47526">
    <property type="entry name" value="ATP-DEPENDENT DNA HELICASE"/>
    <property type="match status" value="1"/>
</dbReference>
<dbReference type="GO" id="GO:0006281">
    <property type="term" value="P:DNA repair"/>
    <property type="evidence" value="ECO:0007669"/>
    <property type="project" value="UniProtKB-ARBA"/>
</dbReference>
<dbReference type="SUPFAM" id="SSF52980">
    <property type="entry name" value="Restriction endonuclease-like"/>
    <property type="match status" value="1"/>
</dbReference>
<feature type="domain" description="YqaJ viral recombinase" evidence="1">
    <location>
        <begin position="247"/>
        <end position="384"/>
    </location>
</feature>
<dbReference type="OrthoDB" id="5969273at2759"/>
<sequence>MVSGFVQSVRGKLIRDRYYVVVGKVRHSQAMNKPPVDIWIITETDGTILSAHCLGCKAGLGETCTHVASVMFYIEAWTRIDGKLACTRVKCTWLLPTYVSEVNYAPVQDIDFSSARKLKENLDGKIDTLTPDCKADLIGDRSALFVKDDEVEKCRPTKKELSAFYAKLNKCSVKPLALSLQDDYGGQFVVGSRAVPVITDLYETQNLDLNYPDLLRKCLAVKLELTVENIALVEKDTRSQAKCLSFYRHRAGRIGTSMSGAASKCNLAKLPQSTIRTICYPHLFKVNRKAIKHGCKYEDIAIKAYVEMISTKHVNSQHPFLHASPDFLSLCDCCGLCCGEVKCPISIQDCDFDKYALQKSSCLDKVDGSFKLIRSHNYYYQLEYQSYGTVHTVVGCPSSSERGSSNQNNFQPVKLLSN</sequence>
<dbReference type="EMBL" id="LSMT01002250">
    <property type="protein sequence ID" value="PFX11557.1"/>
    <property type="molecule type" value="Genomic_DNA"/>
</dbReference>
<dbReference type="Gene3D" id="3.90.320.10">
    <property type="match status" value="1"/>
</dbReference>
<comment type="caution">
    <text evidence="2">The sequence shown here is derived from an EMBL/GenBank/DDBJ whole genome shotgun (WGS) entry which is preliminary data.</text>
</comment>
<protein>
    <recommendedName>
        <fullName evidence="1">YqaJ viral recombinase domain-containing protein</fullName>
    </recommendedName>
</protein>
<dbReference type="InterPro" id="IPR011604">
    <property type="entry name" value="PDDEXK-like_dom_sf"/>
</dbReference>
<dbReference type="InterPro" id="IPR011335">
    <property type="entry name" value="Restrct_endonuc-II-like"/>
</dbReference>
<dbReference type="Proteomes" id="UP000225706">
    <property type="component" value="Unassembled WGS sequence"/>
</dbReference>
<dbReference type="AlphaFoldDB" id="A0A2B4R5B7"/>
<gene>
    <name evidence="2" type="ORF">AWC38_SpisGene24661</name>
</gene>
<name>A0A2B4R5B7_STYPI</name>
<evidence type="ECO:0000313" key="2">
    <source>
        <dbReference type="EMBL" id="PFX11557.1"/>
    </source>
</evidence>
<evidence type="ECO:0000313" key="3">
    <source>
        <dbReference type="Proteomes" id="UP000225706"/>
    </source>
</evidence>